<evidence type="ECO:0000313" key="1">
    <source>
        <dbReference type="EMBL" id="MBB6135963.1"/>
    </source>
</evidence>
<dbReference type="EMBL" id="JACHBX010000005">
    <property type="protein sequence ID" value="MBB6135963.1"/>
    <property type="molecule type" value="Genomic_DNA"/>
</dbReference>
<gene>
    <name evidence="1" type="ORF">HD842_004140</name>
</gene>
<dbReference type="AlphaFoldDB" id="A0A7W9X3X3"/>
<keyword evidence="2" id="KW-1185">Reference proteome</keyword>
<comment type="caution">
    <text evidence="1">The sequence shown here is derived from an EMBL/GenBank/DDBJ whole genome shotgun (WGS) entry which is preliminary data.</text>
</comment>
<reference evidence="1 2" key="1">
    <citation type="submission" date="2020-08" db="EMBL/GenBank/DDBJ databases">
        <title>The Agave Microbiome: Exploring the role of microbial communities in plant adaptations to desert environments.</title>
        <authorList>
            <person name="Partida-Martinez L.P."/>
        </authorList>
    </citation>
    <scope>NUCLEOTIDE SEQUENCE [LARGE SCALE GENOMIC DNA]</scope>
    <source>
        <strain evidence="1 2">AT3.2</strain>
    </source>
</reference>
<accession>A0A7W9X3X3</accession>
<organism evidence="1 2">
    <name type="scientific">Massilia aurea</name>
    <dbReference type="NCBI Taxonomy" id="373040"/>
    <lineage>
        <taxon>Bacteria</taxon>
        <taxon>Pseudomonadati</taxon>
        <taxon>Pseudomonadota</taxon>
        <taxon>Betaproteobacteria</taxon>
        <taxon>Burkholderiales</taxon>
        <taxon>Oxalobacteraceae</taxon>
        <taxon>Telluria group</taxon>
        <taxon>Massilia</taxon>
    </lineage>
</organism>
<sequence>MGSLKSTISAEEFEEGLEKTSAFIAWLSENDSEFKISLEHEIQNYDLIWDDVWDSVLGNEWVDAEDGFLGEYLRYESVDFLHGAVHIWIDTSGLHMDHKIRATISDTMQIRCCELM</sequence>
<proteinExistence type="predicted"/>
<name>A0A7W9X3X3_9BURK</name>
<dbReference type="RefSeq" id="WP_183556819.1">
    <property type="nucleotide sequence ID" value="NZ_JACHBX010000005.1"/>
</dbReference>
<dbReference type="Proteomes" id="UP000540787">
    <property type="component" value="Unassembled WGS sequence"/>
</dbReference>
<protein>
    <submittedName>
        <fullName evidence="1">Uncharacterized protein</fullName>
    </submittedName>
</protein>
<evidence type="ECO:0000313" key="2">
    <source>
        <dbReference type="Proteomes" id="UP000540787"/>
    </source>
</evidence>